<feature type="transmembrane region" description="Helical" evidence="2">
    <location>
        <begin position="91"/>
        <end position="112"/>
    </location>
</feature>
<dbReference type="PANTHER" id="PTHR40465">
    <property type="entry name" value="CHROMOSOME 1, WHOLE GENOME SHOTGUN SEQUENCE"/>
    <property type="match status" value="1"/>
</dbReference>
<dbReference type="Proteomes" id="UP001437256">
    <property type="component" value="Unassembled WGS sequence"/>
</dbReference>
<feature type="region of interest" description="Disordered" evidence="1">
    <location>
        <begin position="318"/>
        <end position="337"/>
    </location>
</feature>
<keyword evidence="2" id="KW-0472">Membrane</keyword>
<keyword evidence="5" id="KW-1185">Reference proteome</keyword>
<keyword evidence="2" id="KW-0812">Transmembrane</keyword>
<dbReference type="Pfam" id="PF20152">
    <property type="entry name" value="DUF6534"/>
    <property type="match status" value="1"/>
</dbReference>
<name>A0ABR3A2Z4_9AGAR</name>
<organism evidence="4 5">
    <name type="scientific">Marasmius tenuissimus</name>
    <dbReference type="NCBI Taxonomy" id="585030"/>
    <lineage>
        <taxon>Eukaryota</taxon>
        <taxon>Fungi</taxon>
        <taxon>Dikarya</taxon>
        <taxon>Basidiomycota</taxon>
        <taxon>Agaricomycotina</taxon>
        <taxon>Agaricomycetes</taxon>
        <taxon>Agaricomycetidae</taxon>
        <taxon>Agaricales</taxon>
        <taxon>Marasmiineae</taxon>
        <taxon>Marasmiaceae</taxon>
        <taxon>Marasmius</taxon>
    </lineage>
</organism>
<gene>
    <name evidence="4" type="ORF">AAF712_005931</name>
</gene>
<reference evidence="4 5" key="1">
    <citation type="submission" date="2024-05" db="EMBL/GenBank/DDBJ databases">
        <title>A draft genome resource for the thread blight pathogen Marasmius tenuissimus strain MS-2.</title>
        <authorList>
            <person name="Yulfo-Soto G.E."/>
            <person name="Baruah I.K."/>
            <person name="Amoako-Attah I."/>
            <person name="Bukari Y."/>
            <person name="Meinhardt L.W."/>
            <person name="Bailey B.A."/>
            <person name="Cohen S.P."/>
        </authorList>
    </citation>
    <scope>NUCLEOTIDE SEQUENCE [LARGE SCALE GENOMIC DNA]</scope>
    <source>
        <strain evidence="4 5">MS-2</strain>
    </source>
</reference>
<evidence type="ECO:0000256" key="2">
    <source>
        <dbReference type="SAM" id="Phobius"/>
    </source>
</evidence>
<feature type="domain" description="DUF6534" evidence="3">
    <location>
        <begin position="173"/>
        <end position="259"/>
    </location>
</feature>
<evidence type="ECO:0000313" key="5">
    <source>
        <dbReference type="Proteomes" id="UP001437256"/>
    </source>
</evidence>
<feature type="transmembrane region" description="Helical" evidence="2">
    <location>
        <begin position="20"/>
        <end position="41"/>
    </location>
</feature>
<evidence type="ECO:0000256" key="1">
    <source>
        <dbReference type="SAM" id="MobiDB-lite"/>
    </source>
</evidence>
<evidence type="ECO:0000313" key="4">
    <source>
        <dbReference type="EMBL" id="KAL0066942.1"/>
    </source>
</evidence>
<feature type="transmembrane region" description="Helical" evidence="2">
    <location>
        <begin position="124"/>
        <end position="146"/>
    </location>
</feature>
<feature type="transmembrane region" description="Helical" evidence="2">
    <location>
        <begin position="166"/>
        <end position="188"/>
    </location>
</feature>
<proteinExistence type="predicted"/>
<protein>
    <recommendedName>
        <fullName evidence="3">DUF6534 domain-containing protein</fullName>
    </recommendedName>
</protein>
<dbReference type="EMBL" id="JBBXMP010000030">
    <property type="protein sequence ID" value="KAL0066942.1"/>
    <property type="molecule type" value="Genomic_DNA"/>
</dbReference>
<evidence type="ECO:0000259" key="3">
    <source>
        <dbReference type="Pfam" id="PF20152"/>
    </source>
</evidence>
<sequence length="337" mass="37364">MSTALPPIPPGIAHATGPLLLGYMFNWGLFGVLSVQTYMYYSAFPNDALKFQALVYGVYLVETVQTILVTHDAFQTFAFGYGNIFSLNSVQLIWFHACVLPGLVAFTVQIYFAYRIFLLSRSKIVSIIIAVTALMEFIAAVTTGVMAKQNATFSGVAEDKTMIPVVGVWLAGSAFCDILIAMSMTYVLSRYDGSFAETRDRVNRIIRLTMETGSLTAVIAVVDLILFVKFPAQDYHICPAITLAKLYSNSLLVVFNSRMRIPNSRGHSTSRSDSHAVNGNNSMVFRTTDVNRRPEGIQVRVEEASVWNDEYAMDHLKSNSNPQTGRVYNIGREISRA</sequence>
<feature type="transmembrane region" description="Helical" evidence="2">
    <location>
        <begin position="234"/>
        <end position="255"/>
    </location>
</feature>
<feature type="transmembrane region" description="Helical" evidence="2">
    <location>
        <begin position="53"/>
        <end position="71"/>
    </location>
</feature>
<dbReference type="InterPro" id="IPR045339">
    <property type="entry name" value="DUF6534"/>
</dbReference>
<keyword evidence="2" id="KW-1133">Transmembrane helix</keyword>
<comment type="caution">
    <text evidence="4">The sequence shown here is derived from an EMBL/GenBank/DDBJ whole genome shotgun (WGS) entry which is preliminary data.</text>
</comment>
<accession>A0ABR3A2Z4</accession>
<feature type="transmembrane region" description="Helical" evidence="2">
    <location>
        <begin position="208"/>
        <end position="228"/>
    </location>
</feature>
<dbReference type="PANTHER" id="PTHR40465:SF1">
    <property type="entry name" value="DUF6534 DOMAIN-CONTAINING PROTEIN"/>
    <property type="match status" value="1"/>
</dbReference>